<protein>
    <submittedName>
        <fullName evidence="12">Uncharacterized protein</fullName>
    </submittedName>
</protein>
<organism evidence="12 13">
    <name type="scientific">Artemisia annua</name>
    <name type="common">Sweet wormwood</name>
    <dbReference type="NCBI Taxonomy" id="35608"/>
    <lineage>
        <taxon>Eukaryota</taxon>
        <taxon>Viridiplantae</taxon>
        <taxon>Streptophyta</taxon>
        <taxon>Embryophyta</taxon>
        <taxon>Tracheophyta</taxon>
        <taxon>Spermatophyta</taxon>
        <taxon>Magnoliopsida</taxon>
        <taxon>eudicotyledons</taxon>
        <taxon>Gunneridae</taxon>
        <taxon>Pentapetalae</taxon>
        <taxon>asterids</taxon>
        <taxon>campanulids</taxon>
        <taxon>Asterales</taxon>
        <taxon>Asteraceae</taxon>
        <taxon>Asteroideae</taxon>
        <taxon>Anthemideae</taxon>
        <taxon>Artemisiinae</taxon>
        <taxon>Artemisia</taxon>
    </lineage>
</organism>
<keyword evidence="8" id="KW-0472">Membrane</keyword>
<sequence>MVYDLFYVSQNQMEEPKECPNEPEMSNNVASPRQQQVKKDIAEKLYQVLSFCESSIIQEIDKCNKDEIRLNSDIMWFSSSDKRREWKKQHIKDLEKDLGKVDHELPMTSVPRTDVGFFPVTKNDTSSYWTGARTPIDIGTDKKRCHNRLNKGRMDLEYSKQVQEEILLSKKSINGAQELNYVRESLVHRFQHGNNKRAEEAKLYHEIRNVNDTIEIYTEPPTVVKNRWQWRPALPKGYKQHQLKIVSNQLEKSCTVRRGQLNLELDLLRRNIKCMEREHEKISSLRKKAYKCAYKHGEQQIAMKSSYTEYQSLMTYVKELARRGDIEELMQVCHRQLAF</sequence>
<evidence type="ECO:0000256" key="6">
    <source>
        <dbReference type="ARBA" id="ARBA00022989"/>
    </source>
</evidence>
<reference evidence="12 13" key="1">
    <citation type="journal article" date="2018" name="Mol. Plant">
        <title>The genome of Artemisia annua provides insight into the evolution of Asteraceae family and artemisinin biosynthesis.</title>
        <authorList>
            <person name="Shen Q."/>
            <person name="Zhang L."/>
            <person name="Liao Z."/>
            <person name="Wang S."/>
            <person name="Yan T."/>
            <person name="Shi P."/>
            <person name="Liu M."/>
            <person name="Fu X."/>
            <person name="Pan Q."/>
            <person name="Wang Y."/>
            <person name="Lv Z."/>
            <person name="Lu X."/>
            <person name="Zhang F."/>
            <person name="Jiang W."/>
            <person name="Ma Y."/>
            <person name="Chen M."/>
            <person name="Hao X."/>
            <person name="Li L."/>
            <person name="Tang Y."/>
            <person name="Lv G."/>
            <person name="Zhou Y."/>
            <person name="Sun X."/>
            <person name="Brodelius P.E."/>
            <person name="Rose J.K.C."/>
            <person name="Tang K."/>
        </authorList>
    </citation>
    <scope>NUCLEOTIDE SEQUENCE [LARGE SCALE GENOMIC DNA]</scope>
    <source>
        <strain evidence="13">cv. Huhao1</strain>
        <tissue evidence="12">Leaf</tissue>
    </source>
</reference>
<comment type="caution">
    <text evidence="12">The sequence shown here is derived from an EMBL/GenBank/DDBJ whole genome shotgun (WGS) entry which is preliminary data.</text>
</comment>
<accession>A0A2U1PB42</accession>
<evidence type="ECO:0000313" key="13">
    <source>
        <dbReference type="Proteomes" id="UP000245207"/>
    </source>
</evidence>
<dbReference type="GO" id="GO:0005886">
    <property type="term" value="C:plasma membrane"/>
    <property type="evidence" value="ECO:0007669"/>
    <property type="project" value="UniProtKB-SubCell"/>
</dbReference>
<evidence type="ECO:0000256" key="10">
    <source>
        <dbReference type="SAM" id="Coils"/>
    </source>
</evidence>
<name>A0A2U1PB42_ARTAN</name>
<feature type="compositionally biased region" description="Polar residues" evidence="11">
    <location>
        <begin position="24"/>
        <end position="33"/>
    </location>
</feature>
<evidence type="ECO:0000256" key="3">
    <source>
        <dbReference type="ARBA" id="ARBA00022475"/>
    </source>
</evidence>
<dbReference type="EMBL" id="PKPP01001409">
    <property type="protein sequence ID" value="PWA82949.1"/>
    <property type="molecule type" value="Genomic_DNA"/>
</dbReference>
<dbReference type="AlphaFoldDB" id="A0A2U1PB42"/>
<comment type="subcellular location">
    <subcellularLocation>
        <location evidence="1">Cell membrane</location>
        <topology evidence="1">Single-pass membrane protein</topology>
    </subcellularLocation>
    <subcellularLocation>
        <location evidence="2">Endoplasmic reticulum membrane</location>
        <topology evidence="2">Single-pass membrane protein</topology>
    </subcellularLocation>
</comment>
<dbReference type="Proteomes" id="UP000245207">
    <property type="component" value="Unassembled WGS sequence"/>
</dbReference>
<dbReference type="GO" id="GO:0005789">
    <property type="term" value="C:endoplasmic reticulum membrane"/>
    <property type="evidence" value="ECO:0007669"/>
    <property type="project" value="UniProtKB-SubCell"/>
</dbReference>
<keyword evidence="3" id="KW-1003">Cell membrane</keyword>
<dbReference type="InterPro" id="IPR055282">
    <property type="entry name" value="PPI1-4"/>
</dbReference>
<evidence type="ECO:0000256" key="11">
    <source>
        <dbReference type="SAM" id="MobiDB-lite"/>
    </source>
</evidence>
<evidence type="ECO:0000256" key="7">
    <source>
        <dbReference type="ARBA" id="ARBA00023054"/>
    </source>
</evidence>
<evidence type="ECO:0000256" key="2">
    <source>
        <dbReference type="ARBA" id="ARBA00004389"/>
    </source>
</evidence>
<feature type="region of interest" description="Disordered" evidence="11">
    <location>
        <begin position="14"/>
        <end position="33"/>
    </location>
</feature>
<proteinExistence type="inferred from homology"/>
<gene>
    <name evidence="12" type="ORF">CTI12_AA174600</name>
</gene>
<keyword evidence="7 10" id="KW-0175">Coiled coil</keyword>
<evidence type="ECO:0000256" key="5">
    <source>
        <dbReference type="ARBA" id="ARBA00022824"/>
    </source>
</evidence>
<evidence type="ECO:0000256" key="4">
    <source>
        <dbReference type="ARBA" id="ARBA00022692"/>
    </source>
</evidence>
<feature type="coiled-coil region" evidence="10">
    <location>
        <begin position="258"/>
        <end position="285"/>
    </location>
</feature>
<keyword evidence="6" id="KW-1133">Transmembrane helix</keyword>
<keyword evidence="13" id="KW-1185">Reference proteome</keyword>
<comment type="similarity">
    <text evidence="9">Belongs to the plant Proton pump-interactor protein family.</text>
</comment>
<keyword evidence="4" id="KW-0812">Transmembrane</keyword>
<evidence type="ECO:0000256" key="1">
    <source>
        <dbReference type="ARBA" id="ARBA00004162"/>
    </source>
</evidence>
<evidence type="ECO:0000313" key="12">
    <source>
        <dbReference type="EMBL" id="PWA82949.1"/>
    </source>
</evidence>
<evidence type="ECO:0000256" key="9">
    <source>
        <dbReference type="ARBA" id="ARBA00038080"/>
    </source>
</evidence>
<dbReference type="PANTHER" id="PTHR32219:SF24">
    <property type="entry name" value="PROTON PUMP-INTERACTOR"/>
    <property type="match status" value="1"/>
</dbReference>
<evidence type="ECO:0000256" key="8">
    <source>
        <dbReference type="ARBA" id="ARBA00023136"/>
    </source>
</evidence>
<keyword evidence="5" id="KW-0256">Endoplasmic reticulum</keyword>
<dbReference type="PANTHER" id="PTHR32219">
    <property type="entry name" value="RNA-BINDING PROTEIN YLMH-RELATED"/>
    <property type="match status" value="1"/>
</dbReference>